<dbReference type="PANTHER" id="PTHR44688:SF16">
    <property type="entry name" value="DNA-BINDING TRANSCRIPTIONAL ACTIVATOR DEVR_DOSR"/>
    <property type="match status" value="1"/>
</dbReference>
<evidence type="ECO:0000313" key="6">
    <source>
        <dbReference type="Proteomes" id="UP000182466"/>
    </source>
</evidence>
<dbReference type="SUPFAM" id="SSF46894">
    <property type="entry name" value="C-terminal effector domain of the bipartite response regulators"/>
    <property type="match status" value="1"/>
</dbReference>
<organism evidence="5 6">
    <name type="scientific">Sedimentitalea nanhaiensis</name>
    <dbReference type="NCBI Taxonomy" id="999627"/>
    <lineage>
        <taxon>Bacteria</taxon>
        <taxon>Pseudomonadati</taxon>
        <taxon>Pseudomonadota</taxon>
        <taxon>Alphaproteobacteria</taxon>
        <taxon>Rhodobacterales</taxon>
        <taxon>Paracoccaceae</taxon>
        <taxon>Sedimentitalea</taxon>
    </lineage>
</organism>
<keyword evidence="1" id="KW-0805">Transcription regulation</keyword>
<sequence>MPFLIVSQRRLFAETLIAVLSQNGLDVSGIYQSLSEVPSRVGEISVILHVVHGACPAKQDVQDFRDRASQSTVVILASSSVISQIASDYEDIVDALITDDLSAVSLIGLLSAVQQGFRVTLPAGRRRGDPLAAPPALAPQSNASAQAQAAFRSSITEQQVSPAASTASADRILDDIARQTNLSAREMAVIQSLKDGASNKDIAKTLNIVENTVKVHLRSCYRKIGVKNRTQAAVWAAKHIPG</sequence>
<dbReference type="InterPro" id="IPR036388">
    <property type="entry name" value="WH-like_DNA-bd_sf"/>
</dbReference>
<evidence type="ECO:0000256" key="3">
    <source>
        <dbReference type="ARBA" id="ARBA00023163"/>
    </source>
</evidence>
<dbReference type="STRING" id="999627.SAMN05216236_107144"/>
<dbReference type="InterPro" id="IPR016032">
    <property type="entry name" value="Sig_transdc_resp-reg_C-effctor"/>
</dbReference>
<evidence type="ECO:0000259" key="4">
    <source>
        <dbReference type="PROSITE" id="PS50043"/>
    </source>
</evidence>
<gene>
    <name evidence="5" type="ORF">SAMN05216236_107144</name>
</gene>
<evidence type="ECO:0000256" key="1">
    <source>
        <dbReference type="ARBA" id="ARBA00023015"/>
    </source>
</evidence>
<accession>A0A1I7ARP8</accession>
<proteinExistence type="predicted"/>
<dbReference type="InterPro" id="IPR000792">
    <property type="entry name" value="Tscrpt_reg_LuxR_C"/>
</dbReference>
<reference evidence="5 6" key="1">
    <citation type="submission" date="2016-10" db="EMBL/GenBank/DDBJ databases">
        <authorList>
            <person name="de Groot N.N."/>
        </authorList>
    </citation>
    <scope>NUCLEOTIDE SEQUENCE [LARGE SCALE GENOMIC DNA]</scope>
    <source>
        <strain evidence="5 6">CGMCC 1.10959</strain>
    </source>
</reference>
<feature type="domain" description="HTH luxR-type" evidence="4">
    <location>
        <begin position="175"/>
        <end position="240"/>
    </location>
</feature>
<dbReference type="GO" id="GO:0003677">
    <property type="term" value="F:DNA binding"/>
    <property type="evidence" value="ECO:0007669"/>
    <property type="project" value="UniProtKB-KW"/>
</dbReference>
<dbReference type="Proteomes" id="UP000182466">
    <property type="component" value="Unassembled WGS sequence"/>
</dbReference>
<keyword evidence="2 5" id="KW-0238">DNA-binding</keyword>
<dbReference type="eggNOG" id="COG2197">
    <property type="taxonomic scope" value="Bacteria"/>
</dbReference>
<dbReference type="PRINTS" id="PR00038">
    <property type="entry name" value="HTHLUXR"/>
</dbReference>
<keyword evidence="3" id="KW-0804">Transcription</keyword>
<dbReference type="SMART" id="SM00421">
    <property type="entry name" value="HTH_LUXR"/>
    <property type="match status" value="1"/>
</dbReference>
<protein>
    <submittedName>
        <fullName evidence="5">DNA-binding response regulator, NarL/FixJ family, contains REC and HTH domains</fullName>
    </submittedName>
</protein>
<dbReference type="PROSITE" id="PS50043">
    <property type="entry name" value="HTH_LUXR_2"/>
    <property type="match status" value="1"/>
</dbReference>
<dbReference type="OrthoDB" id="9810375at2"/>
<evidence type="ECO:0000256" key="2">
    <source>
        <dbReference type="ARBA" id="ARBA00023125"/>
    </source>
</evidence>
<dbReference type="GO" id="GO:0006355">
    <property type="term" value="P:regulation of DNA-templated transcription"/>
    <property type="evidence" value="ECO:0007669"/>
    <property type="project" value="InterPro"/>
</dbReference>
<dbReference type="RefSeq" id="WP_027260873.1">
    <property type="nucleotide sequence ID" value="NZ_FPAW01000007.1"/>
</dbReference>
<dbReference type="AlphaFoldDB" id="A0A1I7ARP8"/>
<dbReference type="EMBL" id="FPAW01000007">
    <property type="protein sequence ID" value="SFT77622.1"/>
    <property type="molecule type" value="Genomic_DNA"/>
</dbReference>
<dbReference type="Pfam" id="PF00196">
    <property type="entry name" value="GerE"/>
    <property type="match status" value="1"/>
</dbReference>
<keyword evidence="6" id="KW-1185">Reference proteome</keyword>
<name>A0A1I7ARP8_9RHOB</name>
<dbReference type="Gene3D" id="1.10.10.10">
    <property type="entry name" value="Winged helix-like DNA-binding domain superfamily/Winged helix DNA-binding domain"/>
    <property type="match status" value="1"/>
</dbReference>
<dbReference type="PANTHER" id="PTHR44688">
    <property type="entry name" value="DNA-BINDING TRANSCRIPTIONAL ACTIVATOR DEVR_DOSR"/>
    <property type="match status" value="1"/>
</dbReference>
<evidence type="ECO:0000313" key="5">
    <source>
        <dbReference type="EMBL" id="SFT77622.1"/>
    </source>
</evidence>
<dbReference type="CDD" id="cd06170">
    <property type="entry name" value="LuxR_C_like"/>
    <property type="match status" value="1"/>
</dbReference>